<reference evidence="4" key="1">
    <citation type="submission" date="2020-02" db="EMBL/GenBank/DDBJ databases">
        <authorList>
            <person name="Meier V. D."/>
        </authorList>
    </citation>
    <scope>NUCLEOTIDE SEQUENCE</scope>
    <source>
        <strain evidence="4">AVDCRST_MAG16</strain>
    </source>
</reference>
<gene>
    <name evidence="4" type="ORF">AVDCRST_MAG16-2144</name>
</gene>
<dbReference type="InterPro" id="IPR009057">
    <property type="entry name" value="Homeodomain-like_sf"/>
</dbReference>
<dbReference type="Pfam" id="PF17940">
    <property type="entry name" value="TetR_C_31"/>
    <property type="match status" value="1"/>
</dbReference>
<dbReference type="InterPro" id="IPR036271">
    <property type="entry name" value="Tet_transcr_reg_TetR-rel_C_sf"/>
</dbReference>
<evidence type="ECO:0000256" key="2">
    <source>
        <dbReference type="PROSITE-ProRule" id="PRU00335"/>
    </source>
</evidence>
<feature type="domain" description="HTH tetR-type" evidence="3">
    <location>
        <begin position="14"/>
        <end position="74"/>
    </location>
</feature>
<dbReference type="GO" id="GO:0000976">
    <property type="term" value="F:transcription cis-regulatory region binding"/>
    <property type="evidence" value="ECO:0007669"/>
    <property type="project" value="TreeGrafter"/>
</dbReference>
<dbReference type="PANTHER" id="PTHR30055:SF231">
    <property type="entry name" value="TRANSCRIPTIONAL REGULATORY PROTEIN (PROBABLY DEOR-FAMILY)-RELATED"/>
    <property type="match status" value="1"/>
</dbReference>
<dbReference type="GO" id="GO:0003700">
    <property type="term" value="F:DNA-binding transcription factor activity"/>
    <property type="evidence" value="ECO:0007669"/>
    <property type="project" value="TreeGrafter"/>
</dbReference>
<evidence type="ECO:0000313" key="4">
    <source>
        <dbReference type="EMBL" id="CAA9347449.1"/>
    </source>
</evidence>
<proteinExistence type="predicted"/>
<dbReference type="SUPFAM" id="SSF48498">
    <property type="entry name" value="Tetracyclin repressor-like, C-terminal domain"/>
    <property type="match status" value="1"/>
</dbReference>
<evidence type="ECO:0000256" key="1">
    <source>
        <dbReference type="ARBA" id="ARBA00023125"/>
    </source>
</evidence>
<dbReference type="InterPro" id="IPR050109">
    <property type="entry name" value="HTH-type_TetR-like_transc_reg"/>
</dbReference>
<name>A0A6J4M1L6_9ACTN</name>
<sequence>MVPARARQPSARGEHRRHALVAAAGELLLEGGFSAVSHRAVAGRAGVPLAATTYYFTSLDDLRAAAVQHLAAGWLERSRAGVEALPGRIDDPERLALALVDVVVHGTDDGVLTMYERYLQAGRHPELRPVVAAYDAQVDALLREVLRRGGRAPCEDDVRRLLAVVDGTVLRALAEGAPAREAACAAVTAVLAAGGPFGVVRA</sequence>
<dbReference type="PANTHER" id="PTHR30055">
    <property type="entry name" value="HTH-TYPE TRANSCRIPTIONAL REGULATOR RUTR"/>
    <property type="match status" value="1"/>
</dbReference>
<dbReference type="SUPFAM" id="SSF46689">
    <property type="entry name" value="Homeodomain-like"/>
    <property type="match status" value="1"/>
</dbReference>
<dbReference type="InterPro" id="IPR041583">
    <property type="entry name" value="TetR_C_31"/>
</dbReference>
<accession>A0A6J4M1L6</accession>
<organism evidence="4">
    <name type="scientific">uncultured Frankineae bacterium</name>
    <dbReference type="NCBI Taxonomy" id="437475"/>
    <lineage>
        <taxon>Bacteria</taxon>
        <taxon>Bacillati</taxon>
        <taxon>Actinomycetota</taxon>
        <taxon>Actinomycetes</taxon>
        <taxon>Frankiales</taxon>
        <taxon>environmental samples</taxon>
    </lineage>
</organism>
<feature type="DNA-binding region" description="H-T-H motif" evidence="2">
    <location>
        <begin position="37"/>
        <end position="56"/>
    </location>
</feature>
<dbReference type="Gene3D" id="1.10.357.10">
    <property type="entry name" value="Tetracycline Repressor, domain 2"/>
    <property type="match status" value="1"/>
</dbReference>
<dbReference type="AlphaFoldDB" id="A0A6J4M1L6"/>
<evidence type="ECO:0000259" key="3">
    <source>
        <dbReference type="PROSITE" id="PS50977"/>
    </source>
</evidence>
<dbReference type="Pfam" id="PF00440">
    <property type="entry name" value="TetR_N"/>
    <property type="match status" value="1"/>
</dbReference>
<protein>
    <submittedName>
        <fullName evidence="4">Transcriptional regulator, AcrR family</fullName>
    </submittedName>
</protein>
<keyword evidence="1 2" id="KW-0238">DNA-binding</keyword>
<dbReference type="EMBL" id="CADCUE010000198">
    <property type="protein sequence ID" value="CAA9347449.1"/>
    <property type="molecule type" value="Genomic_DNA"/>
</dbReference>
<dbReference type="PROSITE" id="PS50977">
    <property type="entry name" value="HTH_TETR_2"/>
    <property type="match status" value="1"/>
</dbReference>
<dbReference type="InterPro" id="IPR001647">
    <property type="entry name" value="HTH_TetR"/>
</dbReference>